<dbReference type="EMBL" id="SRLO01000097">
    <property type="protein sequence ID" value="TNN76035.1"/>
    <property type="molecule type" value="Genomic_DNA"/>
</dbReference>
<organism evidence="2 3">
    <name type="scientific">Liparis tanakae</name>
    <name type="common">Tanaka's snailfish</name>
    <dbReference type="NCBI Taxonomy" id="230148"/>
    <lineage>
        <taxon>Eukaryota</taxon>
        <taxon>Metazoa</taxon>
        <taxon>Chordata</taxon>
        <taxon>Craniata</taxon>
        <taxon>Vertebrata</taxon>
        <taxon>Euteleostomi</taxon>
        <taxon>Actinopterygii</taxon>
        <taxon>Neopterygii</taxon>
        <taxon>Teleostei</taxon>
        <taxon>Neoteleostei</taxon>
        <taxon>Acanthomorphata</taxon>
        <taxon>Eupercaria</taxon>
        <taxon>Perciformes</taxon>
        <taxon>Cottioidei</taxon>
        <taxon>Cottales</taxon>
        <taxon>Liparidae</taxon>
        <taxon>Liparis</taxon>
    </lineage>
</organism>
<dbReference type="Proteomes" id="UP000314294">
    <property type="component" value="Unassembled WGS sequence"/>
</dbReference>
<reference evidence="2 3" key="1">
    <citation type="submission" date="2019-03" db="EMBL/GenBank/DDBJ databases">
        <title>First draft genome of Liparis tanakae, snailfish: a comprehensive survey of snailfish specific genes.</title>
        <authorList>
            <person name="Kim W."/>
            <person name="Song I."/>
            <person name="Jeong J.-H."/>
            <person name="Kim D."/>
            <person name="Kim S."/>
            <person name="Ryu S."/>
            <person name="Song J.Y."/>
            <person name="Lee S.K."/>
        </authorList>
    </citation>
    <scope>NUCLEOTIDE SEQUENCE [LARGE SCALE GENOMIC DNA]</scope>
    <source>
        <tissue evidence="2">Muscle</tissue>
    </source>
</reference>
<evidence type="ECO:0000313" key="2">
    <source>
        <dbReference type="EMBL" id="TNN76035.1"/>
    </source>
</evidence>
<evidence type="ECO:0000256" key="1">
    <source>
        <dbReference type="SAM" id="MobiDB-lite"/>
    </source>
</evidence>
<feature type="compositionally biased region" description="Basic and acidic residues" evidence="1">
    <location>
        <begin position="17"/>
        <end position="31"/>
    </location>
</feature>
<sequence length="123" mass="13104">MVGCSGPDCEGSSSRSMRVETRWGEDGRPNADRLSGVEYSGAGKKRLSGIVAWSHLKQPHSLPSIRTGDKSHPLIDQRRTAAKLGAAQCRQSSVLTIPPASSTSPQYGPRPDTCSHCADLADD</sequence>
<proteinExistence type="predicted"/>
<protein>
    <submittedName>
        <fullName evidence="2">Uncharacterized protein</fullName>
    </submittedName>
</protein>
<gene>
    <name evidence="2" type="ORF">EYF80_013798</name>
</gene>
<feature type="compositionally biased region" description="Polar residues" evidence="1">
    <location>
        <begin position="89"/>
        <end position="106"/>
    </location>
</feature>
<evidence type="ECO:0000313" key="3">
    <source>
        <dbReference type="Proteomes" id="UP000314294"/>
    </source>
</evidence>
<name>A0A4Z2IEM2_9TELE</name>
<feature type="region of interest" description="Disordered" evidence="1">
    <location>
        <begin position="87"/>
        <end position="123"/>
    </location>
</feature>
<comment type="caution">
    <text evidence="2">The sequence shown here is derived from an EMBL/GenBank/DDBJ whole genome shotgun (WGS) entry which is preliminary data.</text>
</comment>
<dbReference type="AlphaFoldDB" id="A0A4Z2IEM2"/>
<accession>A0A4Z2IEM2</accession>
<keyword evidence="3" id="KW-1185">Reference proteome</keyword>
<feature type="region of interest" description="Disordered" evidence="1">
    <location>
        <begin position="1"/>
        <end position="37"/>
    </location>
</feature>